<dbReference type="EMBL" id="UYRU01085390">
    <property type="protein sequence ID" value="VDN34504.1"/>
    <property type="molecule type" value="Genomic_DNA"/>
</dbReference>
<gene>
    <name evidence="1" type="ORF">DILT_LOCUS16520</name>
</gene>
<accession>A0A3P7MXE7</accession>
<sequence>MNHPKGQDILGCFLTRGWCSPICYVHWKKFVFHERQSAVDENDHMVINTRFQIVPDREARCQEMLAGFDFTVVHRPEKQYLNADAFLRIPTREPHSYIVCEDLDLNALSVTTSAVNCADPQPSDPDAVSSTTGSHKAVFYL</sequence>
<organism evidence="1 2">
    <name type="scientific">Dibothriocephalus latus</name>
    <name type="common">Fish tapeworm</name>
    <name type="synonym">Diphyllobothrium latum</name>
    <dbReference type="NCBI Taxonomy" id="60516"/>
    <lineage>
        <taxon>Eukaryota</taxon>
        <taxon>Metazoa</taxon>
        <taxon>Spiralia</taxon>
        <taxon>Lophotrochozoa</taxon>
        <taxon>Platyhelminthes</taxon>
        <taxon>Cestoda</taxon>
        <taxon>Eucestoda</taxon>
        <taxon>Diphyllobothriidea</taxon>
        <taxon>Diphyllobothriidae</taxon>
        <taxon>Dibothriocephalus</taxon>
    </lineage>
</organism>
<keyword evidence="2" id="KW-1185">Reference proteome</keyword>
<proteinExistence type="predicted"/>
<evidence type="ECO:0000313" key="1">
    <source>
        <dbReference type="EMBL" id="VDN34504.1"/>
    </source>
</evidence>
<reference evidence="1 2" key="1">
    <citation type="submission" date="2018-11" db="EMBL/GenBank/DDBJ databases">
        <authorList>
            <consortium name="Pathogen Informatics"/>
        </authorList>
    </citation>
    <scope>NUCLEOTIDE SEQUENCE [LARGE SCALE GENOMIC DNA]</scope>
</reference>
<evidence type="ECO:0000313" key="2">
    <source>
        <dbReference type="Proteomes" id="UP000281553"/>
    </source>
</evidence>
<protein>
    <submittedName>
        <fullName evidence="1">Uncharacterized protein</fullName>
    </submittedName>
</protein>
<name>A0A3P7MXE7_DIBLA</name>
<dbReference type="AlphaFoldDB" id="A0A3P7MXE7"/>
<dbReference type="Proteomes" id="UP000281553">
    <property type="component" value="Unassembled WGS sequence"/>
</dbReference>